<protein>
    <submittedName>
        <fullName evidence="1">Uncharacterized protein</fullName>
    </submittedName>
</protein>
<evidence type="ECO:0000313" key="1">
    <source>
        <dbReference type="EMBL" id="RDX53147.1"/>
    </source>
</evidence>
<dbReference type="AlphaFoldDB" id="A0A371DKU8"/>
<dbReference type="Proteomes" id="UP000256964">
    <property type="component" value="Unassembled WGS sequence"/>
</dbReference>
<evidence type="ECO:0000313" key="2">
    <source>
        <dbReference type="Proteomes" id="UP000256964"/>
    </source>
</evidence>
<proteinExistence type="predicted"/>
<name>A0A371DKU8_9APHY</name>
<keyword evidence="2" id="KW-1185">Reference proteome</keyword>
<reference evidence="1 2" key="1">
    <citation type="journal article" date="2018" name="Biotechnol. Biofuels">
        <title>Integrative visual omics of the white-rot fungus Polyporus brumalis exposes the biotechnological potential of its oxidative enzymes for delignifying raw plant biomass.</title>
        <authorList>
            <person name="Miyauchi S."/>
            <person name="Rancon A."/>
            <person name="Drula E."/>
            <person name="Hage H."/>
            <person name="Chaduli D."/>
            <person name="Favel A."/>
            <person name="Grisel S."/>
            <person name="Henrissat B."/>
            <person name="Herpoel-Gimbert I."/>
            <person name="Ruiz-Duenas F.J."/>
            <person name="Chevret D."/>
            <person name="Hainaut M."/>
            <person name="Lin J."/>
            <person name="Wang M."/>
            <person name="Pangilinan J."/>
            <person name="Lipzen A."/>
            <person name="Lesage-Meessen L."/>
            <person name="Navarro D."/>
            <person name="Riley R."/>
            <person name="Grigoriev I.V."/>
            <person name="Zhou S."/>
            <person name="Raouche S."/>
            <person name="Rosso M.N."/>
        </authorList>
    </citation>
    <scope>NUCLEOTIDE SEQUENCE [LARGE SCALE GENOMIC DNA]</scope>
    <source>
        <strain evidence="1 2">BRFM 1820</strain>
    </source>
</reference>
<organism evidence="1 2">
    <name type="scientific">Lentinus brumalis</name>
    <dbReference type="NCBI Taxonomy" id="2498619"/>
    <lineage>
        <taxon>Eukaryota</taxon>
        <taxon>Fungi</taxon>
        <taxon>Dikarya</taxon>
        <taxon>Basidiomycota</taxon>
        <taxon>Agaricomycotina</taxon>
        <taxon>Agaricomycetes</taxon>
        <taxon>Polyporales</taxon>
        <taxon>Polyporaceae</taxon>
        <taxon>Lentinus</taxon>
    </lineage>
</organism>
<gene>
    <name evidence="1" type="ORF">OH76DRAFT_76554</name>
</gene>
<sequence length="173" mass="19555">MAEVPQATSAFIPGAGAWRCVTLRQWLESMTQPLLVLATSPDPRSLDPEPAGRLRLRPRMSLVKRHTLATVLPAELPVSIYGASCPFTLPEPSADATNKNERSRVPWRCDSEWSRSRYLNAQTRYRGWRCPYRVDPNEPFRQLFPLGRFHIEGAKIWRYGGTAVREGHRAAAG</sequence>
<accession>A0A371DKU8</accession>
<dbReference type="EMBL" id="KZ857388">
    <property type="protein sequence ID" value="RDX53147.1"/>
    <property type="molecule type" value="Genomic_DNA"/>
</dbReference>